<evidence type="ECO:0000259" key="3">
    <source>
        <dbReference type="Pfam" id="PF13088"/>
    </source>
</evidence>
<dbReference type="Pfam" id="PF13088">
    <property type="entry name" value="BNR_2"/>
    <property type="match status" value="1"/>
</dbReference>
<dbReference type="KEGG" id="elut:CKA38_09625"/>
<proteinExistence type="predicted"/>
<dbReference type="AlphaFoldDB" id="A0A2U8E4M3"/>
<keyword evidence="2" id="KW-0732">Signal</keyword>
<dbReference type="PANTHER" id="PTHR43752:SF2">
    <property type="entry name" value="BNR_ASP-BOX REPEAT FAMILY PROTEIN"/>
    <property type="match status" value="1"/>
</dbReference>
<sequence length="399" mass="44412">MKTIPLLCILLAISASLPVAGRETFGITTLTPPRLEFNPNPAYWPRMRLWQGIPSIERAPGGRLWATWYSGGIGEGKGHNYQLLVTSGNDGLTWSKPVAVFDPGRQLLGGAGGDAHLWLDPNGRLWWFVHRVMQSPGIHPRTCWGFHTTEPDNPKAKWRGPVFAGYGYSLNKEFVTSDGEWLHMVDPMSKKTDAPLPARKGAHVWKFTGYDKPFEHTGHVEIKDTPFTEHMIAERKDGSLLMLARAKYGIARAVSNDKGRTWREIEPFTKDFNVNTRFYFGKLKSGSLLLIVNDHPRKRENMTAMLSDDDGKTWQHKLVLDERTHVSYPDATQSPTASSTPSMIADAIKRTCRKSFSQNSPRPISAPERSSRKAASSNAKSTSSPTKAAACVSTARALE</sequence>
<organism evidence="4 5">
    <name type="scientific">Ereboglobus luteus</name>
    <dbReference type="NCBI Taxonomy" id="1796921"/>
    <lineage>
        <taxon>Bacteria</taxon>
        <taxon>Pseudomonadati</taxon>
        <taxon>Verrucomicrobiota</taxon>
        <taxon>Opitutia</taxon>
        <taxon>Opitutales</taxon>
        <taxon>Opitutaceae</taxon>
        <taxon>Ereboglobus</taxon>
    </lineage>
</organism>
<keyword evidence="5" id="KW-1185">Reference proteome</keyword>
<dbReference type="InterPro" id="IPR011040">
    <property type="entry name" value="Sialidase"/>
</dbReference>
<evidence type="ECO:0000313" key="5">
    <source>
        <dbReference type="Proteomes" id="UP000244896"/>
    </source>
</evidence>
<feature type="compositionally biased region" description="Low complexity" evidence="1">
    <location>
        <begin position="373"/>
        <end position="390"/>
    </location>
</feature>
<dbReference type="RefSeq" id="WP_108825281.1">
    <property type="nucleotide sequence ID" value="NZ_CP023004.1"/>
</dbReference>
<dbReference type="CDD" id="cd15482">
    <property type="entry name" value="Sialidase_non-viral"/>
    <property type="match status" value="1"/>
</dbReference>
<dbReference type="Proteomes" id="UP000244896">
    <property type="component" value="Chromosome"/>
</dbReference>
<evidence type="ECO:0000256" key="1">
    <source>
        <dbReference type="SAM" id="MobiDB-lite"/>
    </source>
</evidence>
<dbReference type="EMBL" id="CP023004">
    <property type="protein sequence ID" value="AWI09472.1"/>
    <property type="molecule type" value="Genomic_DNA"/>
</dbReference>
<feature type="signal peptide" evidence="2">
    <location>
        <begin position="1"/>
        <end position="20"/>
    </location>
</feature>
<feature type="region of interest" description="Disordered" evidence="1">
    <location>
        <begin position="354"/>
        <end position="399"/>
    </location>
</feature>
<dbReference type="Gene3D" id="2.120.10.10">
    <property type="match status" value="1"/>
</dbReference>
<dbReference type="InterPro" id="IPR036278">
    <property type="entry name" value="Sialidase_sf"/>
</dbReference>
<feature type="domain" description="Sialidase" evidence="3">
    <location>
        <begin position="62"/>
        <end position="336"/>
    </location>
</feature>
<evidence type="ECO:0000313" key="4">
    <source>
        <dbReference type="EMBL" id="AWI09472.1"/>
    </source>
</evidence>
<dbReference type="PANTHER" id="PTHR43752">
    <property type="entry name" value="BNR/ASP-BOX REPEAT FAMILY PROTEIN"/>
    <property type="match status" value="1"/>
</dbReference>
<protein>
    <recommendedName>
        <fullName evidence="3">Sialidase domain-containing protein</fullName>
    </recommendedName>
</protein>
<dbReference type="SUPFAM" id="SSF50939">
    <property type="entry name" value="Sialidases"/>
    <property type="match status" value="1"/>
</dbReference>
<reference evidence="4 5" key="1">
    <citation type="journal article" date="2018" name="Syst. Appl. Microbiol.">
        <title>Ereboglobus luteus gen. nov. sp. nov. from cockroach guts, and new insights into the oxygen relationship of the genera Opitutus and Didymococcus (Verrucomicrobia: Opitutaceae).</title>
        <authorList>
            <person name="Tegtmeier D."/>
            <person name="Belitz A."/>
            <person name="Radek R."/>
            <person name="Heimerl T."/>
            <person name="Brune A."/>
        </authorList>
    </citation>
    <scope>NUCLEOTIDE SEQUENCE [LARGE SCALE GENOMIC DNA]</scope>
    <source>
        <strain evidence="4 5">Ho45</strain>
    </source>
</reference>
<accession>A0A2U8E4M3</accession>
<evidence type="ECO:0000256" key="2">
    <source>
        <dbReference type="SAM" id="SignalP"/>
    </source>
</evidence>
<feature type="chain" id="PRO_5016097084" description="Sialidase domain-containing protein" evidence="2">
    <location>
        <begin position="21"/>
        <end position="399"/>
    </location>
</feature>
<dbReference type="OrthoDB" id="41724at2"/>
<gene>
    <name evidence="4" type="ORF">CKA38_09625</name>
</gene>
<name>A0A2U8E4M3_9BACT</name>